<reference evidence="2 3" key="1">
    <citation type="journal article" date="2017" name="Int. J. Syst. Evol. Microbiol.">
        <title>Ramlibacter alkalitolerans sp. nov., alkali-tolerant bacterium isolated from soil of ginseng.</title>
        <authorList>
            <person name="Lee D.H."/>
            <person name="Cha C.J."/>
        </authorList>
    </citation>
    <scope>NUCLEOTIDE SEQUENCE [LARGE SCALE GENOMIC DNA]</scope>
    <source>
        <strain evidence="2 3">KACC 19305</strain>
    </source>
</reference>
<sequence length="303" mass="34727">MRPHERLSYSPITQRPRLVLPDGARMVVWVIVNVEEWDIDQPMPRTVLTPPAGGQPSPDIPNWAWHEYGNRVGFWRMLEVFDQFDIPAVLAVNGSCFATYPQIAEAAKARGWEFLGHGFIQKNMQKVEDEAEAIRLTTEAIRAFSGKPPRGWLGPGLTETWHTPDLLQEAGYDYVCDWVLDDQPVELKTRSGRTIANVPYTQECNDVAMMLIQHHTAREYHDRALDQFEQLYEDSRESARVMALVVHPYIMGAPHRLKWFRKVFERLSSRKDVLFWSGAQILDWYRSEQARHAAGAEGAGAGR</sequence>
<name>A0ABS1JUU4_9BURK</name>
<dbReference type="SUPFAM" id="SSF88713">
    <property type="entry name" value="Glycoside hydrolase/deacetylase"/>
    <property type="match status" value="1"/>
</dbReference>
<keyword evidence="3" id="KW-1185">Reference proteome</keyword>
<dbReference type="Pfam" id="PF01522">
    <property type="entry name" value="Polysacc_deac_1"/>
    <property type="match status" value="1"/>
</dbReference>
<dbReference type="Proteomes" id="UP000622707">
    <property type="component" value="Unassembled WGS sequence"/>
</dbReference>
<proteinExistence type="predicted"/>
<dbReference type="InterPro" id="IPR011330">
    <property type="entry name" value="Glyco_hydro/deAcase_b/a-brl"/>
</dbReference>
<feature type="domain" description="NodB homology" evidence="1">
    <location>
        <begin position="73"/>
        <end position="175"/>
    </location>
</feature>
<evidence type="ECO:0000313" key="2">
    <source>
        <dbReference type="EMBL" id="MBL0427987.1"/>
    </source>
</evidence>
<dbReference type="RefSeq" id="WP_201692617.1">
    <property type="nucleotide sequence ID" value="NZ_JAEQND010000014.1"/>
</dbReference>
<evidence type="ECO:0000259" key="1">
    <source>
        <dbReference type="Pfam" id="PF01522"/>
    </source>
</evidence>
<comment type="caution">
    <text evidence="2">The sequence shown here is derived from an EMBL/GenBank/DDBJ whole genome shotgun (WGS) entry which is preliminary data.</text>
</comment>
<dbReference type="CDD" id="cd10979">
    <property type="entry name" value="CE4_PuuE_like"/>
    <property type="match status" value="1"/>
</dbReference>
<dbReference type="EMBL" id="JAEQND010000014">
    <property type="protein sequence ID" value="MBL0427987.1"/>
    <property type="molecule type" value="Genomic_DNA"/>
</dbReference>
<organism evidence="2 3">
    <name type="scientific">Ramlibacter alkalitolerans</name>
    <dbReference type="NCBI Taxonomy" id="2039631"/>
    <lineage>
        <taxon>Bacteria</taxon>
        <taxon>Pseudomonadati</taxon>
        <taxon>Pseudomonadota</taxon>
        <taxon>Betaproteobacteria</taxon>
        <taxon>Burkholderiales</taxon>
        <taxon>Comamonadaceae</taxon>
        <taxon>Ramlibacter</taxon>
    </lineage>
</organism>
<accession>A0ABS1JUU4</accession>
<dbReference type="PANTHER" id="PTHR43123:SF4">
    <property type="entry name" value="POLYSACCHARIDE DEACETYLASE"/>
    <property type="match status" value="1"/>
</dbReference>
<dbReference type="InterPro" id="IPR002509">
    <property type="entry name" value="NODB_dom"/>
</dbReference>
<gene>
    <name evidence="2" type="ORF">JI746_22965</name>
</gene>
<dbReference type="PANTHER" id="PTHR43123">
    <property type="entry name" value="POLYSACCHARIDE DEACETYLASE-RELATED"/>
    <property type="match status" value="1"/>
</dbReference>
<protein>
    <submittedName>
        <fullName evidence="2">Polysaccharide deacetylase family protein</fullName>
    </submittedName>
</protein>
<dbReference type="Gene3D" id="3.20.20.370">
    <property type="entry name" value="Glycoside hydrolase/deacetylase"/>
    <property type="match status" value="1"/>
</dbReference>
<evidence type="ECO:0000313" key="3">
    <source>
        <dbReference type="Proteomes" id="UP000622707"/>
    </source>
</evidence>